<evidence type="ECO:0000313" key="2">
    <source>
        <dbReference type="EMBL" id="AVP87392.1"/>
    </source>
</evidence>
<dbReference type="AlphaFoldDB" id="A0A2P1P803"/>
<dbReference type="OrthoDB" id="9807911at2"/>
<name>A0A2P1P803_9RICK</name>
<reference evidence="2 3" key="1">
    <citation type="submission" date="2018-03" db="EMBL/GenBank/DDBJ databases">
        <title>A gene transfer event suggests a long-term partnership between eustigmatophyte algae and a novel lineage of endosymbiotic bacteria.</title>
        <authorList>
            <person name="Yurchenko T."/>
            <person name="Sevcikova T."/>
            <person name="Pribyl P."/>
            <person name="El Karkouri K."/>
            <person name="Klimes V."/>
            <person name="Amaral R."/>
            <person name="Zbrankova V."/>
            <person name="Kim E."/>
            <person name="Raoult D."/>
            <person name="Santos L.M.A."/>
            <person name="Elias M."/>
        </authorList>
    </citation>
    <scope>NUCLEOTIDE SEQUENCE [LARGE SCALE GENOMIC DNA]</scope>
    <source>
        <strain evidence="2">CCALA 838</strain>
    </source>
</reference>
<accession>A0A2P1P803</accession>
<dbReference type="PANTHER" id="PTHR42912">
    <property type="entry name" value="METHYLTRANSFERASE"/>
    <property type="match status" value="1"/>
</dbReference>
<organism evidence="2 3">
    <name type="scientific">Candidatus Phycorickettsia trachydisci</name>
    <dbReference type="NCBI Taxonomy" id="2115978"/>
    <lineage>
        <taxon>Bacteria</taxon>
        <taxon>Pseudomonadati</taxon>
        <taxon>Pseudomonadota</taxon>
        <taxon>Alphaproteobacteria</taxon>
        <taxon>Rickettsiales</taxon>
        <taxon>Rickettsiaceae</taxon>
        <taxon>Candidatus Phycorickettsia</taxon>
    </lineage>
</organism>
<dbReference type="RefSeq" id="WP_106874256.1">
    <property type="nucleotide sequence ID" value="NZ_CP027845.1"/>
</dbReference>
<feature type="domain" description="Methyltransferase type 11" evidence="1">
    <location>
        <begin position="39"/>
        <end position="133"/>
    </location>
</feature>
<gene>
    <name evidence="2" type="ORF">phytr_4420</name>
</gene>
<protein>
    <recommendedName>
        <fullName evidence="1">Methyltransferase type 11 domain-containing protein</fullName>
    </recommendedName>
</protein>
<dbReference type="CDD" id="cd02440">
    <property type="entry name" value="AdoMet_MTases"/>
    <property type="match status" value="1"/>
</dbReference>
<dbReference type="PANTHER" id="PTHR42912:SF93">
    <property type="entry name" value="N6-ADENOSINE-METHYLTRANSFERASE TMT1A"/>
    <property type="match status" value="1"/>
</dbReference>
<keyword evidence="3" id="KW-1185">Reference proteome</keyword>
<sequence>MPKPHSKEYFGEWRNFWWNRDFLELIGKRFNLKDVTLALDIGCGIGHWGRALYPLLSNNATLIGIDREEEWIKVAKDLAKGNLKYQQASAEKIPFPDNHFDLVTCQTVLIHVKDPKHVISEMLRVLKPEGKLLLIEPNNQATSMVRGNHQLNQSVEDRIKIIKLQMTCEAGKELMGLGFNSVGDQLPLILSNLDLRNITVYQTDKVFNVLPPYDTEDQRVMLEQTKNWAEKNFWIWDKEETYTYFLAGGGNGEEFENLWAEVTKTNEMLLDFIKQEKYAMVGGSICYIIFARKPLHLAQ</sequence>
<dbReference type="InterPro" id="IPR013216">
    <property type="entry name" value="Methyltransf_11"/>
</dbReference>
<dbReference type="GO" id="GO:0008757">
    <property type="term" value="F:S-adenosylmethionine-dependent methyltransferase activity"/>
    <property type="evidence" value="ECO:0007669"/>
    <property type="project" value="InterPro"/>
</dbReference>
<proteinExistence type="predicted"/>
<dbReference type="Pfam" id="PF08241">
    <property type="entry name" value="Methyltransf_11"/>
    <property type="match status" value="1"/>
</dbReference>
<dbReference type="InterPro" id="IPR029063">
    <property type="entry name" value="SAM-dependent_MTases_sf"/>
</dbReference>
<dbReference type="Proteomes" id="UP000241762">
    <property type="component" value="Chromosome"/>
</dbReference>
<dbReference type="EMBL" id="CP027845">
    <property type="protein sequence ID" value="AVP87392.1"/>
    <property type="molecule type" value="Genomic_DNA"/>
</dbReference>
<dbReference type="SUPFAM" id="SSF53335">
    <property type="entry name" value="S-adenosyl-L-methionine-dependent methyltransferases"/>
    <property type="match status" value="1"/>
</dbReference>
<dbReference type="InterPro" id="IPR050508">
    <property type="entry name" value="Methyltransf_Superfamily"/>
</dbReference>
<dbReference type="Gene3D" id="3.40.50.150">
    <property type="entry name" value="Vaccinia Virus protein VP39"/>
    <property type="match status" value="1"/>
</dbReference>
<evidence type="ECO:0000259" key="1">
    <source>
        <dbReference type="Pfam" id="PF08241"/>
    </source>
</evidence>
<dbReference type="KEGG" id="ptc:phytr_4420"/>
<evidence type="ECO:0000313" key="3">
    <source>
        <dbReference type="Proteomes" id="UP000241762"/>
    </source>
</evidence>